<dbReference type="SUPFAM" id="SSF51445">
    <property type="entry name" value="(Trans)glycosidases"/>
    <property type="match status" value="1"/>
</dbReference>
<proteinExistence type="predicted"/>
<dbReference type="PANTHER" id="PTHR34154">
    <property type="entry name" value="ALKALI-SENSITIVE LINKAGE PROTEIN 1"/>
    <property type="match status" value="1"/>
</dbReference>
<dbReference type="PANTHER" id="PTHR34154:SF10">
    <property type="entry name" value="ASL1-LIKE GLYCOSYL HYDROLASE CATALYTIC DOMAIN-CONTAINING PROTEIN"/>
    <property type="match status" value="1"/>
</dbReference>
<comment type="caution">
    <text evidence="3">The sequence shown here is derived from an EMBL/GenBank/DDBJ whole genome shotgun (WGS) entry which is preliminary data.</text>
</comment>
<dbReference type="Proteomes" id="UP001365128">
    <property type="component" value="Unassembled WGS sequence"/>
</dbReference>
<evidence type="ECO:0000256" key="1">
    <source>
        <dbReference type="SAM" id="MobiDB-lite"/>
    </source>
</evidence>
<feature type="domain" description="Asl1-like glycosyl hydrolase catalytic" evidence="2">
    <location>
        <begin position="34"/>
        <end position="261"/>
    </location>
</feature>
<dbReference type="InterPro" id="IPR053183">
    <property type="entry name" value="ASL1"/>
</dbReference>
<dbReference type="InterPro" id="IPR024655">
    <property type="entry name" value="Asl1_glyco_hydro_catalytic"/>
</dbReference>
<dbReference type="Gene3D" id="3.20.20.80">
    <property type="entry name" value="Glycosidases"/>
    <property type="match status" value="1"/>
</dbReference>
<feature type="non-terminal residue" evidence="3">
    <location>
        <position position="1"/>
    </location>
</feature>
<keyword evidence="4" id="KW-1185">Reference proteome</keyword>
<evidence type="ECO:0000313" key="4">
    <source>
        <dbReference type="Proteomes" id="UP001365128"/>
    </source>
</evidence>
<name>A0ABR1ML45_9PEZI</name>
<dbReference type="InterPro" id="IPR017853">
    <property type="entry name" value="GH"/>
</dbReference>
<reference evidence="3 4" key="1">
    <citation type="submission" date="2024-04" db="EMBL/GenBank/DDBJ databases">
        <title>Phyllosticta paracitricarpa is synonymous to the EU quarantine fungus P. citricarpa based on phylogenomic analyses.</title>
        <authorList>
            <consortium name="Lawrence Berkeley National Laboratory"/>
            <person name="Van Ingen-Buijs V.A."/>
            <person name="Van Westerhoven A.C."/>
            <person name="Haridas S."/>
            <person name="Skiadas P."/>
            <person name="Martin F."/>
            <person name="Groenewald J.Z."/>
            <person name="Crous P.W."/>
            <person name="Seidl M.F."/>
        </authorList>
    </citation>
    <scope>NUCLEOTIDE SEQUENCE [LARGE SCALE GENOMIC DNA]</scope>
    <source>
        <strain evidence="3 4">CBS 122670</strain>
    </source>
</reference>
<protein>
    <recommendedName>
        <fullName evidence="2">Asl1-like glycosyl hydrolase catalytic domain-containing protein</fullName>
    </recommendedName>
</protein>
<evidence type="ECO:0000259" key="2">
    <source>
        <dbReference type="Pfam" id="PF11790"/>
    </source>
</evidence>
<dbReference type="EMBL" id="JBBPDW010000005">
    <property type="protein sequence ID" value="KAK7552486.1"/>
    <property type="molecule type" value="Genomic_DNA"/>
</dbReference>
<sequence>TSAAATTTPASSSVASSTPAASSTASHGTVAKRGLVYNDFSVVTNFESSQAIGWAWNWAQTAGGSMPPNIQFVPTLWGTRESEDLATWSSNAQSEIANGAKYLMAFNEPDVEQASGGSDISPADAATAFKTHMNPYATNTTLVSPGVCNGVGTRSSTGRSQGLDWLSEFQTACGGFGSSSSQCQIGVINIHWYNDYTGDASVNLQNFKTYAQKAYDQFKMPIWITEFALSGADDASAKTFLEGVFEFAAQNDWLERYSFFKGETLVASTTLKTLYAALS</sequence>
<evidence type="ECO:0000313" key="3">
    <source>
        <dbReference type="EMBL" id="KAK7552486.1"/>
    </source>
</evidence>
<feature type="region of interest" description="Disordered" evidence="1">
    <location>
        <begin position="1"/>
        <end position="25"/>
    </location>
</feature>
<gene>
    <name evidence="3" type="ORF">IWX46DRAFT_520482</name>
</gene>
<accession>A0ABR1ML45</accession>
<dbReference type="Pfam" id="PF11790">
    <property type="entry name" value="Glyco_hydro_cc"/>
    <property type="match status" value="1"/>
</dbReference>
<organism evidence="3 4">
    <name type="scientific">Phyllosticta citricarpa</name>
    <dbReference type="NCBI Taxonomy" id="55181"/>
    <lineage>
        <taxon>Eukaryota</taxon>
        <taxon>Fungi</taxon>
        <taxon>Dikarya</taxon>
        <taxon>Ascomycota</taxon>
        <taxon>Pezizomycotina</taxon>
        <taxon>Dothideomycetes</taxon>
        <taxon>Dothideomycetes incertae sedis</taxon>
        <taxon>Botryosphaeriales</taxon>
        <taxon>Phyllostictaceae</taxon>
        <taxon>Phyllosticta</taxon>
    </lineage>
</organism>